<protein>
    <submittedName>
        <fullName evidence="1">Alpha/beta hydrolase fold protein</fullName>
    </submittedName>
</protein>
<dbReference type="EMBL" id="LR792684">
    <property type="protein sequence ID" value="CAB3393351.1"/>
    <property type="molecule type" value="Genomic_DNA"/>
</dbReference>
<name>A0ACA8ZAP4_9BACL</name>
<reference evidence="1" key="1">
    <citation type="submission" date="2020-04" db="EMBL/GenBank/DDBJ databases">
        <authorList>
            <person name="Hogendoorn C."/>
        </authorList>
    </citation>
    <scope>NUCLEOTIDE SEQUENCE</scope>
    <source>
        <strain evidence="1">FAVT5</strain>
    </source>
</reference>
<organism evidence="1 2">
    <name type="scientific">Kyrpidia spormannii</name>
    <dbReference type="NCBI Taxonomy" id="2055160"/>
    <lineage>
        <taxon>Bacteria</taxon>
        <taxon>Bacillati</taxon>
        <taxon>Bacillota</taxon>
        <taxon>Bacilli</taxon>
        <taxon>Bacillales</taxon>
        <taxon>Alicyclobacillaceae</taxon>
        <taxon>Kyrpidia</taxon>
    </lineage>
</organism>
<accession>A0ACA8ZAP4</accession>
<keyword evidence="1" id="KW-0378">Hydrolase</keyword>
<evidence type="ECO:0000313" key="1">
    <source>
        <dbReference type="EMBL" id="CAB3393351.1"/>
    </source>
</evidence>
<keyword evidence="2" id="KW-1185">Reference proteome</keyword>
<gene>
    <name evidence="1" type="ORF">FAVT5_2336</name>
</gene>
<sequence length="260" mass="29640">MTMAKVWINVQVDLGGLRISYEDRGEGFPVLLLHGWGGRAESFRPVTDRLAQGYRVLVPDLPGFGESAPPPSTWGVRDYAKFVLEFMKHVGISRAHVIGHSFGGRIGIVLAATHPDRVARMVLVDAAGIRPRRSWKYYIRVYTFKTLRALYQRLPGKDRDKRLAQLYERFGSKDYREAGPMRAVMVRVINEDLRPFLPRIRASTLLIWGEEDRDTPVWMGKVMEKEIPDAGLVVFPGAGHFSYLDRFADFSVIVERFFKG</sequence>
<evidence type="ECO:0000313" key="2">
    <source>
        <dbReference type="Proteomes" id="UP000501793"/>
    </source>
</evidence>
<proteinExistence type="predicted"/>
<dbReference type="Proteomes" id="UP000501793">
    <property type="component" value="Chromosome"/>
</dbReference>